<dbReference type="PROSITE" id="PS00198">
    <property type="entry name" value="4FE4S_FER_1"/>
    <property type="match status" value="1"/>
</dbReference>
<dbReference type="Pfam" id="PF13237">
    <property type="entry name" value="Fer4_10"/>
    <property type="match status" value="1"/>
</dbReference>
<gene>
    <name evidence="7" type="ORF">SAMN04488528_101330</name>
</gene>
<keyword evidence="2" id="KW-0479">Metal-binding</keyword>
<dbReference type="GO" id="GO:0046872">
    <property type="term" value="F:metal ion binding"/>
    <property type="evidence" value="ECO:0007669"/>
    <property type="project" value="UniProtKB-KW"/>
</dbReference>
<dbReference type="STRING" id="84698.SAMN04488528_101330"/>
<dbReference type="InterPro" id="IPR007202">
    <property type="entry name" value="4Fe-4S_dom"/>
</dbReference>
<dbReference type="Gene3D" id="3.40.950.10">
    <property type="entry name" value="Fe-only Hydrogenase (Larger Subunit), Chain L, domain 3"/>
    <property type="match status" value="1"/>
</dbReference>
<dbReference type="PROSITE" id="PS51379">
    <property type="entry name" value="4FE4S_FER_2"/>
    <property type="match status" value="2"/>
</dbReference>
<dbReference type="EMBL" id="FOKI01000013">
    <property type="protein sequence ID" value="SFB12506.1"/>
    <property type="molecule type" value="Genomic_DNA"/>
</dbReference>
<evidence type="ECO:0000256" key="4">
    <source>
        <dbReference type="ARBA" id="ARBA00023014"/>
    </source>
</evidence>
<keyword evidence="4" id="KW-0411">Iron-sulfur</keyword>
<dbReference type="AlphaFoldDB" id="A0A1I0YIC2"/>
<keyword evidence="1" id="KW-0004">4Fe-4S</keyword>
<reference evidence="7 8" key="1">
    <citation type="submission" date="2016-10" db="EMBL/GenBank/DDBJ databases">
        <authorList>
            <person name="de Groot N.N."/>
        </authorList>
    </citation>
    <scope>NUCLEOTIDE SEQUENCE [LARGE SCALE GENOMIC DNA]</scope>
    <source>
        <strain evidence="7 8">DSM 12271</strain>
    </source>
</reference>
<proteinExistence type="predicted"/>
<evidence type="ECO:0000313" key="8">
    <source>
        <dbReference type="Proteomes" id="UP000198619"/>
    </source>
</evidence>
<evidence type="ECO:0000256" key="3">
    <source>
        <dbReference type="ARBA" id="ARBA00023004"/>
    </source>
</evidence>
<evidence type="ECO:0000256" key="2">
    <source>
        <dbReference type="ARBA" id="ARBA00022723"/>
    </source>
</evidence>
<feature type="domain" description="4Fe-4S" evidence="6">
    <location>
        <begin position="350"/>
        <end position="411"/>
    </location>
</feature>
<dbReference type="InterPro" id="IPR017900">
    <property type="entry name" value="4Fe4S_Fe_S_CS"/>
</dbReference>
<dbReference type="Gene3D" id="3.30.70.20">
    <property type="match status" value="1"/>
</dbReference>
<dbReference type="Gene3D" id="1.10.15.40">
    <property type="entry name" value="Electron transport complex subunit B, putative Fe-S cluster"/>
    <property type="match status" value="1"/>
</dbReference>
<dbReference type="InterPro" id="IPR004108">
    <property type="entry name" value="Fe_hydrogenase_lsu_C"/>
</dbReference>
<evidence type="ECO:0000256" key="1">
    <source>
        <dbReference type="ARBA" id="ARBA00022485"/>
    </source>
</evidence>
<dbReference type="InterPro" id="IPR035965">
    <property type="entry name" value="PAS-like_dom_sf"/>
</dbReference>
<dbReference type="Pfam" id="PF02906">
    <property type="entry name" value="Fe_hyd_lg_C"/>
    <property type="match status" value="1"/>
</dbReference>
<dbReference type="InterPro" id="IPR050340">
    <property type="entry name" value="Cytosolic_Fe-S_CAF"/>
</dbReference>
<dbReference type="OrthoDB" id="9798098at2"/>
<feature type="domain" description="4Fe-4S ferredoxin-type" evidence="5">
    <location>
        <begin position="2"/>
        <end position="30"/>
    </location>
</feature>
<dbReference type="Proteomes" id="UP000198619">
    <property type="component" value="Unassembled WGS sequence"/>
</dbReference>
<dbReference type="PANTHER" id="PTHR11615">
    <property type="entry name" value="NITRATE, FORMATE, IRON DEHYDROGENASE"/>
    <property type="match status" value="1"/>
</dbReference>
<dbReference type="PROSITE" id="PS51656">
    <property type="entry name" value="4FE4S"/>
    <property type="match status" value="1"/>
</dbReference>
<dbReference type="InterPro" id="IPR017896">
    <property type="entry name" value="4Fe4S_Fe-S-bd"/>
</dbReference>
<accession>A0A1I0YIC2</accession>
<dbReference type="SUPFAM" id="SSF55785">
    <property type="entry name" value="PYP-like sensor domain (PAS domain)"/>
    <property type="match status" value="1"/>
</dbReference>
<feature type="domain" description="4Fe-4S ferredoxin-type" evidence="5">
    <location>
        <begin position="31"/>
        <end position="60"/>
    </location>
</feature>
<protein>
    <submittedName>
        <fullName evidence="7">Iron only hydrogenase large subunit, C-terminal domain</fullName>
    </submittedName>
</protein>
<evidence type="ECO:0000259" key="5">
    <source>
        <dbReference type="PROSITE" id="PS51379"/>
    </source>
</evidence>
<dbReference type="InterPro" id="IPR009016">
    <property type="entry name" value="Fe_hydrogenase"/>
</dbReference>
<dbReference type="Gene3D" id="3.30.450.20">
    <property type="entry name" value="PAS domain"/>
    <property type="match status" value="1"/>
</dbReference>
<evidence type="ECO:0000313" key="7">
    <source>
        <dbReference type="EMBL" id="SFB12506.1"/>
    </source>
</evidence>
<dbReference type="GO" id="GO:0051539">
    <property type="term" value="F:4 iron, 4 sulfur cluster binding"/>
    <property type="evidence" value="ECO:0007669"/>
    <property type="project" value="UniProtKB-KW"/>
</dbReference>
<dbReference type="RefSeq" id="WP_090040987.1">
    <property type="nucleotide sequence ID" value="NZ_FOKI01000013.1"/>
</dbReference>
<dbReference type="SUPFAM" id="SSF53920">
    <property type="entry name" value="Fe-only hydrogenase"/>
    <property type="match status" value="1"/>
</dbReference>
<keyword evidence="3" id="KW-0408">Iron</keyword>
<organism evidence="7 8">
    <name type="scientific">Clostridium frigidicarnis</name>
    <dbReference type="NCBI Taxonomy" id="84698"/>
    <lineage>
        <taxon>Bacteria</taxon>
        <taxon>Bacillati</taxon>
        <taxon>Bacillota</taxon>
        <taxon>Clostridia</taxon>
        <taxon>Eubacteriales</taxon>
        <taxon>Clostridiaceae</taxon>
        <taxon>Clostridium</taxon>
    </lineage>
</organism>
<keyword evidence="8" id="KW-1185">Reference proteome</keyword>
<dbReference type="SUPFAM" id="SSF54862">
    <property type="entry name" value="4Fe-4S ferredoxins"/>
    <property type="match status" value="1"/>
</dbReference>
<name>A0A1I0YIC2_9CLOT</name>
<evidence type="ECO:0000259" key="6">
    <source>
        <dbReference type="PROSITE" id="PS51656"/>
    </source>
</evidence>
<sequence length="565" mass="63650">MGVINFSKTNCKHCYSCVRACKVKAVKVKNDQAEILEERCIACGKCIKACPKNAKEIESDVYVIKKFLEDGETIAVSLAPSFVVAFETLSDKICGALKSIGFNYVEETAIGARLVNKVYEEYASRLDETCYITSCCPSLNELIQKHHSELIPNLVPVISPMACHGRLMKEKYGQDTKVVFIGPCIAKKNEAKEEDSIDAVMTFEELISLFQCKNIDLGKCEKIPLDAIATKERIYPILGGITDSMDKNKIKRELLHVHGMEQCLTVLKKIKNGRFKDRFIEMSLCDYGCINGPAMPESELIIQEKQQLIRKYANKDEKYADSLEEFCNKISMGKTFDAKLKPLKEPSEKEIREILENIGKYSSRDELNCGTCGYDTCRDKAVAVYNGMAELTMCLPYMKQKAENLSNVIFDITPTIVVVINKKNDIVDLNPAAETFFKIKKKWAIGINLSALMEVDMINELTQSNENSISKKAYLKEQNATVLESIIKIKDSDSMLIVINDFTETLNQEEKYQQMKINAVEVAQYVIDKQMRVAQEIASLLGETTAETKVSLTKLKRLVQGEEVD</sequence>
<dbReference type="Pfam" id="PF04060">
    <property type="entry name" value="FeS"/>
    <property type="match status" value="1"/>
</dbReference>